<organism evidence="1 2">
    <name type="scientific">Actinoplanes couchii</name>
    <dbReference type="NCBI Taxonomy" id="403638"/>
    <lineage>
        <taxon>Bacteria</taxon>
        <taxon>Bacillati</taxon>
        <taxon>Actinomycetota</taxon>
        <taxon>Actinomycetes</taxon>
        <taxon>Micromonosporales</taxon>
        <taxon>Micromonosporaceae</taxon>
        <taxon>Actinoplanes</taxon>
    </lineage>
</organism>
<protein>
    <recommendedName>
        <fullName evidence="3">Preprotein translocase subunit SecB</fullName>
    </recommendedName>
</protein>
<comment type="caution">
    <text evidence="1">The sequence shown here is derived from an EMBL/GenBank/DDBJ whole genome shotgun (WGS) entry which is preliminary data.</text>
</comment>
<dbReference type="Gene3D" id="3.10.420.10">
    <property type="entry name" value="SecB-like"/>
    <property type="match status" value="1"/>
</dbReference>
<gene>
    <name evidence="1" type="ORF">Aco03nite_027600</name>
</gene>
<proteinExistence type="predicted"/>
<dbReference type="InterPro" id="IPR035958">
    <property type="entry name" value="SecB-like_sf"/>
</dbReference>
<evidence type="ECO:0008006" key="3">
    <source>
        <dbReference type="Google" id="ProtNLM"/>
    </source>
</evidence>
<name>A0ABQ3X782_9ACTN</name>
<dbReference type="EMBL" id="BOMG01000040">
    <property type="protein sequence ID" value="GID54356.1"/>
    <property type="molecule type" value="Genomic_DNA"/>
</dbReference>
<reference evidence="1 2" key="1">
    <citation type="submission" date="2021-01" db="EMBL/GenBank/DDBJ databases">
        <title>Whole genome shotgun sequence of Actinoplanes couchii NBRC 106145.</title>
        <authorList>
            <person name="Komaki H."/>
            <person name="Tamura T."/>
        </authorList>
    </citation>
    <scope>NUCLEOTIDE SEQUENCE [LARGE SCALE GENOMIC DNA]</scope>
    <source>
        <strain evidence="1 2">NBRC 106145</strain>
    </source>
</reference>
<evidence type="ECO:0000313" key="2">
    <source>
        <dbReference type="Proteomes" id="UP000612282"/>
    </source>
</evidence>
<dbReference type="RefSeq" id="WP_203795465.1">
    <property type="nucleotide sequence ID" value="NZ_BAAAQE010000035.1"/>
</dbReference>
<sequence length="140" mass="15620">MSDLVEEFTLETLFLNECRVVRGEADEATPGRVEQNIDVEFSVQDVFIFDIRAGFRFLNADEVLVAQIEASFVASYSYEGARPGQAEIEDFANGPLLVTAVPFIREFLASMTNRLALPTFYLPIFAHRGSIGRIKAGYDS</sequence>
<evidence type="ECO:0000313" key="1">
    <source>
        <dbReference type="EMBL" id="GID54356.1"/>
    </source>
</evidence>
<dbReference type="Proteomes" id="UP000612282">
    <property type="component" value="Unassembled WGS sequence"/>
</dbReference>
<keyword evidence="2" id="KW-1185">Reference proteome</keyword>
<accession>A0ABQ3X782</accession>